<evidence type="ECO:0000256" key="1">
    <source>
        <dbReference type="ARBA" id="ARBA00004141"/>
    </source>
</evidence>
<dbReference type="InterPro" id="IPR010432">
    <property type="entry name" value="RDD"/>
</dbReference>
<feature type="domain" description="RDD" evidence="5">
    <location>
        <begin position="14"/>
        <end position="153"/>
    </location>
</feature>
<dbReference type="AlphaFoldDB" id="A0AAU8JLN4"/>
<accession>A0AAU8JLN4</accession>
<reference evidence="6" key="1">
    <citation type="submission" date="2024-07" db="EMBL/GenBank/DDBJ databases">
        <authorList>
            <person name="Kim Y.J."/>
            <person name="Jeong J.Y."/>
        </authorList>
    </citation>
    <scope>NUCLEOTIDE SEQUENCE</scope>
    <source>
        <strain evidence="6">GIHE-MW2</strain>
    </source>
</reference>
<name>A0AAU8JLN4_9CYAN</name>
<gene>
    <name evidence="6" type="ORF">ABWT76_001796</name>
</gene>
<dbReference type="EMBL" id="CP159837">
    <property type="protein sequence ID" value="XCM38917.1"/>
    <property type="molecule type" value="Genomic_DNA"/>
</dbReference>
<evidence type="ECO:0000313" key="6">
    <source>
        <dbReference type="EMBL" id="XCM38917.1"/>
    </source>
</evidence>
<dbReference type="RefSeq" id="WP_054465643.1">
    <property type="nucleotide sequence ID" value="NZ_CP159837.1"/>
</dbReference>
<evidence type="ECO:0000256" key="2">
    <source>
        <dbReference type="ARBA" id="ARBA00022692"/>
    </source>
</evidence>
<keyword evidence="3" id="KW-1133">Transmembrane helix</keyword>
<comment type="subcellular location">
    <subcellularLocation>
        <location evidence="1">Membrane</location>
        <topology evidence="1">Multi-pass membrane protein</topology>
    </subcellularLocation>
</comment>
<keyword evidence="2" id="KW-0812">Transmembrane</keyword>
<organism evidence="6">
    <name type="scientific">Planktothricoides raciborskii GIHE-MW2</name>
    <dbReference type="NCBI Taxonomy" id="2792601"/>
    <lineage>
        <taxon>Bacteria</taxon>
        <taxon>Bacillati</taxon>
        <taxon>Cyanobacteriota</taxon>
        <taxon>Cyanophyceae</taxon>
        <taxon>Oscillatoriophycideae</taxon>
        <taxon>Oscillatoriales</taxon>
        <taxon>Oscillatoriaceae</taxon>
        <taxon>Planktothricoides</taxon>
    </lineage>
</organism>
<evidence type="ECO:0000256" key="4">
    <source>
        <dbReference type="ARBA" id="ARBA00023136"/>
    </source>
</evidence>
<dbReference type="GO" id="GO:0016020">
    <property type="term" value="C:membrane"/>
    <property type="evidence" value="ECO:0007669"/>
    <property type="project" value="UniProtKB-SubCell"/>
</dbReference>
<proteinExistence type="predicted"/>
<dbReference type="Pfam" id="PF06271">
    <property type="entry name" value="RDD"/>
    <property type="match status" value="1"/>
</dbReference>
<evidence type="ECO:0000259" key="5">
    <source>
        <dbReference type="Pfam" id="PF06271"/>
    </source>
</evidence>
<protein>
    <submittedName>
        <fullName evidence="6">RDD family protein</fullName>
    </submittedName>
</protein>
<keyword evidence="4" id="KW-0472">Membrane</keyword>
<evidence type="ECO:0000256" key="3">
    <source>
        <dbReference type="ARBA" id="ARBA00022989"/>
    </source>
</evidence>
<sequence>MDNDRAIARLPKVQIWRRGAALFIDYWAVSLVSSLATSSSEPGVGIDEALLFLLLWLGMRIILVTMNQGQSLGRWALDMKVVDTRFGRVPELVDLFKREGLMGIEVLLVYIGLEYIRPGSGIGLFLLLPLAIDCSLVNTDPFAKQAFHDRIAGTFVCATRRGYSLDLKVKRWYRLGQRWLEQISQSRSNRND</sequence>